<feature type="transmembrane region" description="Helical" evidence="6">
    <location>
        <begin position="62"/>
        <end position="84"/>
    </location>
</feature>
<evidence type="ECO:0000256" key="6">
    <source>
        <dbReference type="SAM" id="Phobius"/>
    </source>
</evidence>
<dbReference type="InterPro" id="IPR002549">
    <property type="entry name" value="AI-2E-like"/>
</dbReference>
<feature type="transmembrane region" description="Helical" evidence="6">
    <location>
        <begin position="331"/>
        <end position="357"/>
    </location>
</feature>
<dbReference type="PANTHER" id="PTHR21716">
    <property type="entry name" value="TRANSMEMBRANE PROTEIN"/>
    <property type="match status" value="1"/>
</dbReference>
<organism evidence="7">
    <name type="scientific">hydrothermal vent metagenome</name>
    <dbReference type="NCBI Taxonomy" id="652676"/>
    <lineage>
        <taxon>unclassified sequences</taxon>
        <taxon>metagenomes</taxon>
        <taxon>ecological metagenomes</taxon>
    </lineage>
</organism>
<dbReference type="EMBL" id="UOEF01000355">
    <property type="protein sequence ID" value="VAW02743.1"/>
    <property type="molecule type" value="Genomic_DNA"/>
</dbReference>
<evidence type="ECO:0000256" key="1">
    <source>
        <dbReference type="ARBA" id="ARBA00004141"/>
    </source>
</evidence>
<evidence type="ECO:0000256" key="4">
    <source>
        <dbReference type="ARBA" id="ARBA00022989"/>
    </source>
</evidence>
<proteinExistence type="inferred from homology"/>
<feature type="transmembrane region" description="Helical" evidence="6">
    <location>
        <begin position="292"/>
        <end position="311"/>
    </location>
</feature>
<gene>
    <name evidence="7" type="ORF">MNBD_ALPHA04-2192</name>
</gene>
<dbReference type="AlphaFoldDB" id="A0A3B0SF77"/>
<protein>
    <submittedName>
        <fullName evidence="7">Uncharacterized UPF0118 membrane protein</fullName>
    </submittedName>
</protein>
<comment type="similarity">
    <text evidence="2">Belongs to the autoinducer-2 exporter (AI-2E) (TC 2.A.86) family.</text>
</comment>
<dbReference type="PANTHER" id="PTHR21716:SF64">
    <property type="entry name" value="AI-2 TRANSPORT PROTEIN TQSA"/>
    <property type="match status" value="1"/>
</dbReference>
<comment type="subcellular location">
    <subcellularLocation>
        <location evidence="1">Membrane</location>
        <topology evidence="1">Multi-pass membrane protein</topology>
    </subcellularLocation>
</comment>
<feature type="transmembrane region" description="Helical" evidence="6">
    <location>
        <begin position="30"/>
        <end position="50"/>
    </location>
</feature>
<evidence type="ECO:0000313" key="7">
    <source>
        <dbReference type="EMBL" id="VAW02743.1"/>
    </source>
</evidence>
<feature type="transmembrane region" description="Helical" evidence="6">
    <location>
        <begin position="266"/>
        <end position="285"/>
    </location>
</feature>
<keyword evidence="5 6" id="KW-0472">Membrane</keyword>
<keyword evidence="3 6" id="KW-0812">Transmembrane</keyword>
<feature type="transmembrane region" description="Helical" evidence="6">
    <location>
        <begin position="7"/>
        <end position="24"/>
    </location>
</feature>
<feature type="transmembrane region" description="Helical" evidence="6">
    <location>
        <begin position="168"/>
        <end position="190"/>
    </location>
</feature>
<dbReference type="GO" id="GO:0016020">
    <property type="term" value="C:membrane"/>
    <property type="evidence" value="ECO:0007669"/>
    <property type="project" value="UniProtKB-SubCell"/>
</dbReference>
<keyword evidence="4 6" id="KW-1133">Transmembrane helix</keyword>
<evidence type="ECO:0000256" key="3">
    <source>
        <dbReference type="ARBA" id="ARBA00022692"/>
    </source>
</evidence>
<name>A0A3B0SF77_9ZZZZ</name>
<evidence type="ECO:0000256" key="5">
    <source>
        <dbReference type="ARBA" id="ARBA00023136"/>
    </source>
</evidence>
<accession>A0A3B0SF77</accession>
<evidence type="ECO:0000256" key="2">
    <source>
        <dbReference type="ARBA" id="ARBA00009773"/>
    </source>
</evidence>
<feature type="transmembrane region" description="Helical" evidence="6">
    <location>
        <begin position="236"/>
        <end position="260"/>
    </location>
</feature>
<sequence length="376" mass="40226">MFQGRVSTIFYSVGVTIMIGWLFYVGKDIILPIVTAIILLQILYAASAAVARVPGLGRTPVWLRASLALAGILLILFAMTRALVASLQNLVPSLPRYQSNLENLFAQWIGTPEPETMADAVPKTDIGELMGSPAAMLDRGSRAVTNALSEFANSFFTEFDFAALAQSVLSSLTSFGGFVFITILYASFLLSEITGFPQKVQRAFGDDSASTDTLNMFARINHDIGSYLATKTLINIILGLVCWGILVALGVEYAALWAIVIALLNYIPYIGSIIGVAFPALFAVAQFGTLTVPLIATGLMITAQVIIGNVVEPRMLSKSVNLSPMVVLVSLAIWSTLWGISGAILAVPFTTILMIILARREGTRPIAALLSADGNV</sequence>
<dbReference type="GO" id="GO:0055085">
    <property type="term" value="P:transmembrane transport"/>
    <property type="evidence" value="ECO:0007669"/>
    <property type="project" value="TreeGrafter"/>
</dbReference>
<dbReference type="Pfam" id="PF01594">
    <property type="entry name" value="AI-2E_transport"/>
    <property type="match status" value="1"/>
</dbReference>
<reference evidence="7" key="1">
    <citation type="submission" date="2018-06" db="EMBL/GenBank/DDBJ databases">
        <authorList>
            <person name="Zhirakovskaya E."/>
        </authorList>
    </citation>
    <scope>NUCLEOTIDE SEQUENCE</scope>
</reference>